<reference evidence="5" key="1">
    <citation type="submission" date="2016-10" db="EMBL/GenBank/DDBJ databases">
        <authorList>
            <person name="Varghese N."/>
        </authorList>
    </citation>
    <scope>NUCLEOTIDE SEQUENCE [LARGE SCALE GENOMIC DNA]</scope>
    <source>
        <strain evidence="5">HL 19</strain>
    </source>
</reference>
<evidence type="ECO:0000256" key="3">
    <source>
        <dbReference type="SAM" id="MobiDB-lite"/>
    </source>
</evidence>
<gene>
    <name evidence="4" type="ORF">SAMN05661077_0214</name>
</gene>
<dbReference type="PANTHER" id="PTHR33449:SF1">
    <property type="entry name" value="NUCLEOID-ASSOCIATED PROTEIN YBAB"/>
    <property type="match status" value="1"/>
</dbReference>
<dbReference type="HAMAP" id="MF_00274">
    <property type="entry name" value="DNA_YbaB_EbfC"/>
    <property type="match status" value="1"/>
</dbReference>
<dbReference type="InterPro" id="IPR036894">
    <property type="entry name" value="YbaB-like_sf"/>
</dbReference>
<dbReference type="NCBIfam" id="TIGR00103">
    <property type="entry name" value="DNA_YbaB_EbfC"/>
    <property type="match status" value="1"/>
</dbReference>
<dbReference type="GO" id="GO:0005829">
    <property type="term" value="C:cytosol"/>
    <property type="evidence" value="ECO:0007669"/>
    <property type="project" value="TreeGrafter"/>
</dbReference>
<evidence type="ECO:0000256" key="2">
    <source>
        <dbReference type="HAMAP-Rule" id="MF_00274"/>
    </source>
</evidence>
<dbReference type="Pfam" id="PF02575">
    <property type="entry name" value="YbaB_DNA_bd"/>
    <property type="match status" value="1"/>
</dbReference>
<comment type="function">
    <text evidence="2">Binds to DNA and alters its conformation. May be involved in regulation of gene expression, nucleoid organization and DNA protection.</text>
</comment>
<sequence>MKGGMGGLMKQAKQMQEQMQKAQEQLADEEVIGQAGGGMVQVTVTCKYSVRKVTIDPSLMEDNDAEMLEDLMAAAMNDALGKVETRTQELMGDITGGLGNIPGLGDMLK</sequence>
<dbReference type="PANTHER" id="PTHR33449">
    <property type="entry name" value="NUCLEOID-ASSOCIATED PROTEIN YBAB"/>
    <property type="match status" value="1"/>
</dbReference>
<dbReference type="PIRSF" id="PIRSF004555">
    <property type="entry name" value="UCP004555"/>
    <property type="match status" value="1"/>
</dbReference>
<protein>
    <recommendedName>
        <fullName evidence="2">Nucleoid-associated protein SAMN05661077_0214</fullName>
    </recommendedName>
</protein>
<accession>A0A0P9CJY4</accession>
<keyword evidence="5" id="KW-1185">Reference proteome</keyword>
<feature type="region of interest" description="Disordered" evidence="3">
    <location>
        <begin position="1"/>
        <end position="21"/>
    </location>
</feature>
<dbReference type="Gene3D" id="3.30.1310.10">
    <property type="entry name" value="Nucleoid-associated protein YbaB-like domain"/>
    <property type="match status" value="1"/>
</dbReference>
<evidence type="ECO:0000313" key="5">
    <source>
        <dbReference type="Proteomes" id="UP000183104"/>
    </source>
</evidence>
<evidence type="ECO:0000256" key="1">
    <source>
        <dbReference type="ARBA" id="ARBA00023125"/>
    </source>
</evidence>
<dbReference type="RefSeq" id="WP_054967064.1">
    <property type="nucleotide sequence ID" value="NZ_FMUN01000001.1"/>
</dbReference>
<name>A0A0P9CJY4_9GAMM</name>
<dbReference type="OrthoDB" id="9808738at2"/>
<comment type="subcellular location">
    <subcellularLocation>
        <location evidence="2">Cytoplasm</location>
        <location evidence="2">Nucleoid</location>
    </subcellularLocation>
</comment>
<dbReference type="AlphaFoldDB" id="A0A0P9CJY4"/>
<feature type="compositionally biased region" description="Low complexity" evidence="3">
    <location>
        <begin position="8"/>
        <end position="21"/>
    </location>
</feature>
<dbReference type="GO" id="GO:0003677">
    <property type="term" value="F:DNA binding"/>
    <property type="evidence" value="ECO:0007669"/>
    <property type="project" value="UniProtKB-UniRule"/>
</dbReference>
<organism evidence="4 5">
    <name type="scientific">Thiohalorhabdus denitrificans</name>
    <dbReference type="NCBI Taxonomy" id="381306"/>
    <lineage>
        <taxon>Bacteria</taxon>
        <taxon>Pseudomonadati</taxon>
        <taxon>Pseudomonadota</taxon>
        <taxon>Gammaproteobacteria</taxon>
        <taxon>Thiohalorhabdales</taxon>
        <taxon>Thiohalorhabdaceae</taxon>
        <taxon>Thiohalorhabdus</taxon>
    </lineage>
</organism>
<proteinExistence type="inferred from homology"/>
<dbReference type="SUPFAM" id="SSF82607">
    <property type="entry name" value="YbaB-like"/>
    <property type="match status" value="1"/>
</dbReference>
<dbReference type="Proteomes" id="UP000183104">
    <property type="component" value="Unassembled WGS sequence"/>
</dbReference>
<dbReference type="InterPro" id="IPR004401">
    <property type="entry name" value="YbaB/EbfC"/>
</dbReference>
<dbReference type="PATRIC" id="fig|381306.5.peg.1796"/>
<evidence type="ECO:0000313" key="4">
    <source>
        <dbReference type="EMBL" id="SCX75177.1"/>
    </source>
</evidence>
<dbReference type="STRING" id="381306.AN478_13185"/>
<comment type="similarity">
    <text evidence="2">Belongs to the YbaB/EbfC family.</text>
</comment>
<comment type="subunit">
    <text evidence="2">Homodimer.</text>
</comment>
<dbReference type="GO" id="GO:0043590">
    <property type="term" value="C:bacterial nucleoid"/>
    <property type="evidence" value="ECO:0007669"/>
    <property type="project" value="UniProtKB-UniRule"/>
</dbReference>
<dbReference type="EMBL" id="FMUN01000001">
    <property type="protein sequence ID" value="SCX75177.1"/>
    <property type="molecule type" value="Genomic_DNA"/>
</dbReference>
<keyword evidence="2" id="KW-0963">Cytoplasm</keyword>
<keyword evidence="1 2" id="KW-0238">DNA-binding</keyword>